<gene>
    <name evidence="3" type="ORF">V5E97_17370</name>
</gene>
<evidence type="ECO:0000259" key="2">
    <source>
        <dbReference type="PROSITE" id="PS50943"/>
    </source>
</evidence>
<dbReference type="SUPFAM" id="SSF47413">
    <property type="entry name" value="lambda repressor-like DNA-binding domains"/>
    <property type="match status" value="1"/>
</dbReference>
<reference evidence="3" key="1">
    <citation type="submission" date="2024-05" db="EMBL/GenBank/DDBJ databases">
        <title>Planctomycetes of the genus Singulisphaera possess chitinolytic capabilities.</title>
        <authorList>
            <person name="Ivanova A."/>
        </authorList>
    </citation>
    <scope>NUCLEOTIDE SEQUENCE</scope>
    <source>
        <strain evidence="3">Ch08T</strain>
    </source>
</reference>
<name>A0AAU7CQ96_9BACT</name>
<dbReference type="GO" id="GO:0003677">
    <property type="term" value="F:DNA binding"/>
    <property type="evidence" value="ECO:0007669"/>
    <property type="project" value="InterPro"/>
</dbReference>
<sequence length="246" mass="27958">MELYKKLDLLCRVDGVSRADLAAIAGGVSVSTINNWFSGKTKPDLVAGLRIARQFGVPLEWLADDDNSIFPERYGKSVPSGLGLADDERSVLKTYRSLGITEEDAIRAIALHARAEGLPWEVLKGLNRGGPEARDLAFEIIAIGMERARARGDQEENLEFAIPLIGEDYDRWMRAQNHVKWRFKKPWHREKDEARWEAEEEQRSLEAAKRREEVKPSEQSKEHPPLTAYPRNLVFDPDVEPTDPKK</sequence>
<dbReference type="SMART" id="SM00530">
    <property type="entry name" value="HTH_XRE"/>
    <property type="match status" value="1"/>
</dbReference>
<dbReference type="InterPro" id="IPR010982">
    <property type="entry name" value="Lambda_DNA-bd_dom_sf"/>
</dbReference>
<evidence type="ECO:0000256" key="1">
    <source>
        <dbReference type="SAM" id="MobiDB-lite"/>
    </source>
</evidence>
<dbReference type="Gene3D" id="1.10.260.40">
    <property type="entry name" value="lambda repressor-like DNA-binding domains"/>
    <property type="match status" value="1"/>
</dbReference>
<feature type="compositionally biased region" description="Basic and acidic residues" evidence="1">
    <location>
        <begin position="194"/>
        <end position="224"/>
    </location>
</feature>
<protein>
    <submittedName>
        <fullName evidence="3">Helix-turn-helix transcriptional regulator</fullName>
    </submittedName>
</protein>
<organism evidence="3">
    <name type="scientific">Singulisphaera sp. Ch08</name>
    <dbReference type="NCBI Taxonomy" id="3120278"/>
    <lineage>
        <taxon>Bacteria</taxon>
        <taxon>Pseudomonadati</taxon>
        <taxon>Planctomycetota</taxon>
        <taxon>Planctomycetia</taxon>
        <taxon>Isosphaerales</taxon>
        <taxon>Isosphaeraceae</taxon>
        <taxon>Singulisphaera</taxon>
    </lineage>
</organism>
<accession>A0AAU7CQ96</accession>
<feature type="domain" description="HTH cro/C1-type" evidence="2">
    <location>
        <begin position="27"/>
        <end position="62"/>
    </location>
</feature>
<dbReference type="AlphaFoldDB" id="A0AAU7CQ96"/>
<dbReference type="CDD" id="cd00093">
    <property type="entry name" value="HTH_XRE"/>
    <property type="match status" value="1"/>
</dbReference>
<dbReference type="InterPro" id="IPR001387">
    <property type="entry name" value="Cro/C1-type_HTH"/>
</dbReference>
<dbReference type="Pfam" id="PF01381">
    <property type="entry name" value="HTH_3"/>
    <property type="match status" value="1"/>
</dbReference>
<proteinExistence type="predicted"/>
<dbReference type="EMBL" id="CP155447">
    <property type="protein sequence ID" value="XBH07732.1"/>
    <property type="molecule type" value="Genomic_DNA"/>
</dbReference>
<feature type="region of interest" description="Disordered" evidence="1">
    <location>
        <begin position="194"/>
        <end position="246"/>
    </location>
</feature>
<dbReference type="RefSeq" id="WP_406700571.1">
    <property type="nucleotide sequence ID" value="NZ_CP155447.1"/>
</dbReference>
<dbReference type="PROSITE" id="PS50943">
    <property type="entry name" value="HTH_CROC1"/>
    <property type="match status" value="1"/>
</dbReference>
<evidence type="ECO:0000313" key="3">
    <source>
        <dbReference type="EMBL" id="XBH07732.1"/>
    </source>
</evidence>
<feature type="compositionally biased region" description="Acidic residues" evidence="1">
    <location>
        <begin position="237"/>
        <end position="246"/>
    </location>
</feature>